<evidence type="ECO:0000259" key="8">
    <source>
        <dbReference type="PROSITE" id="PS50103"/>
    </source>
</evidence>
<dbReference type="InterPro" id="IPR000571">
    <property type="entry name" value="Znf_CCCH"/>
</dbReference>
<proteinExistence type="predicted"/>
<evidence type="ECO:0000256" key="7">
    <source>
        <dbReference type="SAM" id="MobiDB-lite"/>
    </source>
</evidence>
<gene>
    <name evidence="10 11" type="primary">LOC101848595</name>
</gene>
<keyword evidence="2 6" id="KW-0479">Metal-binding</keyword>
<keyword evidence="1" id="KW-0597">Phosphoprotein</keyword>
<organism evidence="9 10">
    <name type="scientific">Aplysia californica</name>
    <name type="common">California sea hare</name>
    <dbReference type="NCBI Taxonomy" id="6500"/>
    <lineage>
        <taxon>Eukaryota</taxon>
        <taxon>Metazoa</taxon>
        <taxon>Spiralia</taxon>
        <taxon>Lophotrochozoa</taxon>
        <taxon>Mollusca</taxon>
        <taxon>Gastropoda</taxon>
        <taxon>Heterobranchia</taxon>
        <taxon>Euthyneura</taxon>
        <taxon>Tectipleura</taxon>
        <taxon>Aplysiida</taxon>
        <taxon>Aplysioidea</taxon>
        <taxon>Aplysiidae</taxon>
        <taxon>Aplysia</taxon>
    </lineage>
</organism>
<feature type="region of interest" description="Disordered" evidence="7">
    <location>
        <begin position="275"/>
        <end position="295"/>
    </location>
</feature>
<evidence type="ECO:0000256" key="6">
    <source>
        <dbReference type="PROSITE-ProRule" id="PRU00723"/>
    </source>
</evidence>
<dbReference type="Proteomes" id="UP000694888">
    <property type="component" value="Unplaced"/>
</dbReference>
<evidence type="ECO:0000313" key="10">
    <source>
        <dbReference type="RefSeq" id="XP_005101170.2"/>
    </source>
</evidence>
<evidence type="ECO:0000256" key="4">
    <source>
        <dbReference type="ARBA" id="ARBA00022771"/>
    </source>
</evidence>
<dbReference type="InterPro" id="IPR057602">
    <property type="entry name" value="Zfn-CCCH_PARP12"/>
</dbReference>
<keyword evidence="4 6" id="KW-0863">Zinc-finger</keyword>
<name>A0ABM0JTK4_APLCA</name>
<evidence type="ECO:0000256" key="5">
    <source>
        <dbReference type="ARBA" id="ARBA00022833"/>
    </source>
</evidence>
<dbReference type="RefSeq" id="XP_005101170.2">
    <property type="nucleotide sequence ID" value="XM_005101113.3"/>
</dbReference>
<dbReference type="Pfam" id="PF25261">
    <property type="entry name" value="zf-CCCH_PARP12"/>
    <property type="match status" value="1"/>
</dbReference>
<evidence type="ECO:0000256" key="2">
    <source>
        <dbReference type="ARBA" id="ARBA00022723"/>
    </source>
</evidence>
<evidence type="ECO:0000313" key="11">
    <source>
        <dbReference type="RefSeq" id="XP_035826362.1"/>
    </source>
</evidence>
<keyword evidence="3" id="KW-0677">Repeat</keyword>
<sequence length="367" mass="41451">MAYLKPPVPARTKGPKKIPQVAEIVRLVNETDQGCMPFQSLCVFFPNVKQTLLLETIRKAEMNFEVSSGFNTTVCVKTDLHICKTHIRKSSSGKNRTCDETCGGLHVCRTFLLCQPGTCPFNRGKSKCFFGHDMNTPHNKKLLAYHNLLGLDEKELRILFRRPASRNETTMPQICKYYNNPRNGCTKKKCRALHVCLNFLLGNCGDDTQCDYGRRHNLSSNNVVRVLDLFAIDLSSAEWTIVVFFQLMKSLMYDDSDSDSYSDYNSEASRSMTDLLDFPPETQYRPRPAASTPNLVVVSDDGDDFSLEERELPPRTTKLSPEHSYGDVSKGCVGCKANYKSLMALQNRVGVLEAELKDLKMFLPVLK</sequence>
<evidence type="ECO:0000313" key="9">
    <source>
        <dbReference type="Proteomes" id="UP000694888"/>
    </source>
</evidence>
<dbReference type="InterPro" id="IPR051712">
    <property type="entry name" value="ARTD-AVP"/>
</dbReference>
<feature type="zinc finger region" description="C3H1-type" evidence="6">
    <location>
        <begin position="107"/>
        <end position="135"/>
    </location>
</feature>
<keyword evidence="5 6" id="KW-0862">Zinc</keyword>
<dbReference type="PANTHER" id="PTHR45740:SF21">
    <property type="entry name" value="POLY [ADP-RIBOSE] POLYMERASE"/>
    <property type="match status" value="1"/>
</dbReference>
<accession>A0ABM0JTK4</accession>
<dbReference type="GeneID" id="101848595"/>
<feature type="domain" description="C3H1-type" evidence="8">
    <location>
        <begin position="107"/>
        <end position="135"/>
    </location>
</feature>
<keyword evidence="9" id="KW-1185">Reference proteome</keyword>
<dbReference type="RefSeq" id="XP_035826362.1">
    <property type="nucleotide sequence ID" value="XM_035970469.1"/>
</dbReference>
<protein>
    <submittedName>
        <fullName evidence="10 11">Uncharacterized protein LOC101848595</fullName>
    </submittedName>
</protein>
<reference evidence="10 11" key="1">
    <citation type="submission" date="2025-05" db="UniProtKB">
        <authorList>
            <consortium name="RefSeq"/>
        </authorList>
    </citation>
    <scope>IDENTIFICATION</scope>
</reference>
<evidence type="ECO:0000256" key="3">
    <source>
        <dbReference type="ARBA" id="ARBA00022737"/>
    </source>
</evidence>
<evidence type="ECO:0000256" key="1">
    <source>
        <dbReference type="ARBA" id="ARBA00022553"/>
    </source>
</evidence>
<dbReference type="PROSITE" id="PS50103">
    <property type="entry name" value="ZF_C3H1"/>
    <property type="match status" value="1"/>
</dbReference>
<dbReference type="PANTHER" id="PTHR45740">
    <property type="entry name" value="POLY [ADP-RIBOSE] POLYMERASE"/>
    <property type="match status" value="1"/>
</dbReference>